<keyword evidence="2" id="KW-1185">Reference proteome</keyword>
<evidence type="ECO:0000313" key="1">
    <source>
        <dbReference type="EMBL" id="MBC2576575.1"/>
    </source>
</evidence>
<reference evidence="1 2" key="1">
    <citation type="submission" date="2020-05" db="EMBL/GenBank/DDBJ databases">
        <title>Draft genome of xy-202 and genomic insight in genome of the genus Peptostreptococcus.</title>
        <authorList>
            <person name="Zhang Z."/>
        </authorList>
    </citation>
    <scope>NUCLEOTIDE SEQUENCE [LARGE SCALE GENOMIC DNA]</scope>
    <source>
        <strain evidence="1 2">DSM 27025</strain>
    </source>
</reference>
<organism evidence="1 2">
    <name type="scientific">Peptostreptococcus canis</name>
    <dbReference type="NCBI Taxonomy" id="1159213"/>
    <lineage>
        <taxon>Bacteria</taxon>
        <taxon>Bacillati</taxon>
        <taxon>Bacillota</taxon>
        <taxon>Clostridia</taxon>
        <taxon>Peptostreptococcales</taxon>
        <taxon>Peptostreptococcaceae</taxon>
        <taxon>Peptostreptococcus</taxon>
    </lineage>
</organism>
<gene>
    <name evidence="1" type="ORF">HLB29_07720</name>
</gene>
<evidence type="ECO:0000313" key="2">
    <source>
        <dbReference type="Proteomes" id="UP000713904"/>
    </source>
</evidence>
<proteinExistence type="predicted"/>
<comment type="caution">
    <text evidence="1">The sequence shown here is derived from an EMBL/GenBank/DDBJ whole genome shotgun (WGS) entry which is preliminary data.</text>
</comment>
<name>A0ABR6TMD2_9FIRM</name>
<dbReference type="Pfam" id="PF04883">
    <property type="entry name" value="HK97-gp10_like"/>
    <property type="match status" value="1"/>
</dbReference>
<dbReference type="EMBL" id="JABGBW010000007">
    <property type="protein sequence ID" value="MBC2576575.1"/>
    <property type="molecule type" value="Genomic_DNA"/>
</dbReference>
<protein>
    <submittedName>
        <fullName evidence="1">HK97 gp10 family phage protein</fullName>
    </submittedName>
</protein>
<sequence>MKFPEEVIKKLDQKATELEKNIAEDFENQGIVKTGKLKDSFNHNIPEKKANGYETKVDSKVPYAHLIEEGHELVLYSPKKKDGGKAHHLGRVKGYFPIENAIDKLNEDYLDDIEEWVYNLLDREINW</sequence>
<dbReference type="InterPro" id="IPR010064">
    <property type="entry name" value="HK97-gp10_tail"/>
</dbReference>
<accession>A0ABR6TMD2</accession>
<dbReference type="Proteomes" id="UP000713904">
    <property type="component" value="Unassembled WGS sequence"/>
</dbReference>